<evidence type="ECO:0000313" key="17">
    <source>
        <dbReference type="EMBL" id="PIK35077.1"/>
    </source>
</evidence>
<evidence type="ECO:0000313" key="18">
    <source>
        <dbReference type="Proteomes" id="UP000230750"/>
    </source>
</evidence>
<evidence type="ECO:0000256" key="5">
    <source>
        <dbReference type="ARBA" id="ARBA00022692"/>
    </source>
</evidence>
<evidence type="ECO:0000256" key="9">
    <source>
        <dbReference type="ARBA" id="ARBA00023136"/>
    </source>
</evidence>
<evidence type="ECO:0000256" key="3">
    <source>
        <dbReference type="ARBA" id="ARBA00012641"/>
    </source>
</evidence>
<dbReference type="Gene3D" id="3.90.550.10">
    <property type="entry name" value="Spore Coat Polysaccharide Biosynthesis Protein SpsA, Chain A"/>
    <property type="match status" value="1"/>
</dbReference>
<dbReference type="InterPro" id="IPR005027">
    <property type="entry name" value="Glyco_trans_43"/>
</dbReference>
<feature type="site" description="Interaction with galactose moiety of substrate glycoprotein" evidence="15">
    <location>
        <position position="169"/>
    </location>
</feature>
<reference evidence="17 18" key="1">
    <citation type="journal article" date="2017" name="PLoS Biol.">
        <title>The sea cucumber genome provides insights into morphological evolution and visceral regeneration.</title>
        <authorList>
            <person name="Zhang X."/>
            <person name="Sun L."/>
            <person name="Yuan J."/>
            <person name="Sun Y."/>
            <person name="Gao Y."/>
            <person name="Zhang L."/>
            <person name="Li S."/>
            <person name="Dai H."/>
            <person name="Hamel J.F."/>
            <person name="Liu C."/>
            <person name="Yu Y."/>
            <person name="Liu S."/>
            <person name="Lin W."/>
            <person name="Guo K."/>
            <person name="Jin S."/>
            <person name="Xu P."/>
            <person name="Storey K.B."/>
            <person name="Huan P."/>
            <person name="Zhang T."/>
            <person name="Zhou Y."/>
            <person name="Zhang J."/>
            <person name="Lin C."/>
            <person name="Li X."/>
            <person name="Xing L."/>
            <person name="Huo D."/>
            <person name="Sun M."/>
            <person name="Wang L."/>
            <person name="Mercier A."/>
            <person name="Li F."/>
            <person name="Yang H."/>
            <person name="Xiang J."/>
        </authorList>
    </citation>
    <scope>NUCLEOTIDE SEQUENCE [LARGE SCALE GENOMIC DNA]</scope>
    <source>
        <strain evidence="17">Shaxun</strain>
        <tissue evidence="17">Muscle</tissue>
    </source>
</reference>
<dbReference type="CDD" id="cd00218">
    <property type="entry name" value="GlcAT-I"/>
    <property type="match status" value="1"/>
</dbReference>
<dbReference type="EMBL" id="MRZV01001994">
    <property type="protein sequence ID" value="PIK35077.1"/>
    <property type="molecule type" value="Genomic_DNA"/>
</dbReference>
<keyword evidence="18" id="KW-1185">Reference proteome</keyword>
<name>A0A2G8JH56_STIJA</name>
<keyword evidence="4 16" id="KW-0808">Transferase</keyword>
<evidence type="ECO:0000256" key="12">
    <source>
        <dbReference type="ARBA" id="ARBA00047979"/>
    </source>
</evidence>
<evidence type="ECO:0000256" key="11">
    <source>
        <dbReference type="ARBA" id="ARBA00023211"/>
    </source>
</evidence>
<comment type="caution">
    <text evidence="17">The sequence shown here is derived from an EMBL/GenBank/DDBJ whole genome shotgun (WGS) entry which is preliminary data.</text>
</comment>
<evidence type="ECO:0000256" key="1">
    <source>
        <dbReference type="ARBA" id="ARBA00004606"/>
    </source>
</evidence>
<feature type="site" description="Interaction with galactose moiety of substrate glycoprotein" evidence="15">
    <location>
        <position position="262"/>
    </location>
</feature>
<dbReference type="GO" id="GO:0015018">
    <property type="term" value="F:galactosylgalactosylxylosylprotein 3-beta-glucuronosyltransferase activity"/>
    <property type="evidence" value="ECO:0007669"/>
    <property type="project" value="UniProtKB-UniRule"/>
</dbReference>
<evidence type="ECO:0000256" key="7">
    <source>
        <dbReference type="ARBA" id="ARBA00022968"/>
    </source>
</evidence>
<evidence type="ECO:0000256" key="10">
    <source>
        <dbReference type="ARBA" id="ARBA00023180"/>
    </source>
</evidence>
<evidence type="ECO:0000256" key="13">
    <source>
        <dbReference type="PIRSR" id="PIRSR605027-1"/>
    </source>
</evidence>
<keyword evidence="16" id="KW-0333">Golgi apparatus</keyword>
<keyword evidence="6 14" id="KW-0479">Metal-binding</keyword>
<organism evidence="17 18">
    <name type="scientific">Stichopus japonicus</name>
    <name type="common">Sea cucumber</name>
    <dbReference type="NCBI Taxonomy" id="307972"/>
    <lineage>
        <taxon>Eukaryota</taxon>
        <taxon>Metazoa</taxon>
        <taxon>Echinodermata</taxon>
        <taxon>Eleutherozoa</taxon>
        <taxon>Echinozoa</taxon>
        <taxon>Holothuroidea</taxon>
        <taxon>Aspidochirotacea</taxon>
        <taxon>Aspidochirotida</taxon>
        <taxon>Stichopodidae</taxon>
        <taxon>Apostichopus</taxon>
    </lineage>
</organism>
<dbReference type="UniPathway" id="UPA00378"/>
<dbReference type="GO" id="GO:0046872">
    <property type="term" value="F:metal ion binding"/>
    <property type="evidence" value="ECO:0007669"/>
    <property type="project" value="UniProtKB-KW"/>
</dbReference>
<protein>
    <recommendedName>
        <fullName evidence="3 16">Galactosylgalactosylxylosylprotein 3-beta-glucuronosyltransferase</fullName>
        <ecNumber evidence="3 16">2.4.1.135</ecNumber>
    </recommendedName>
</protein>
<proteinExistence type="inferred from homology"/>
<dbReference type="Pfam" id="PF03360">
    <property type="entry name" value="Glyco_transf_43"/>
    <property type="match status" value="1"/>
</dbReference>
<evidence type="ECO:0000256" key="8">
    <source>
        <dbReference type="ARBA" id="ARBA00022989"/>
    </source>
</evidence>
<feature type="binding site" evidence="14">
    <location>
        <position position="140"/>
    </location>
    <ligand>
        <name>Mn(2+)</name>
        <dbReference type="ChEBI" id="CHEBI:29035"/>
    </ligand>
</feature>
<keyword evidence="9" id="KW-0472">Membrane</keyword>
<keyword evidence="5" id="KW-0812">Transmembrane</keyword>
<comment type="catalytic activity">
    <reaction evidence="12 16">
        <text>3-O-(beta-D-galactosyl-(1-&gt;3)-beta-D-galactosyl-(1-&gt;4)-beta-D-xylosyl)-L-seryl-[protein] + UDP-alpha-D-glucuronate = 3-O-(beta-D-GlcA-(1-&gt;3)-beta-D-Gal-(1-&gt;3)-beta-D-Gal-(1-&gt;4)-beta-D-Xyl)-L-seryl-[protein] + UDP + H(+)</text>
        <dbReference type="Rhea" id="RHEA:24168"/>
        <dbReference type="Rhea" id="RHEA-COMP:12571"/>
        <dbReference type="Rhea" id="RHEA-COMP:12573"/>
        <dbReference type="ChEBI" id="CHEBI:15378"/>
        <dbReference type="ChEBI" id="CHEBI:58052"/>
        <dbReference type="ChEBI" id="CHEBI:58223"/>
        <dbReference type="ChEBI" id="CHEBI:132090"/>
        <dbReference type="ChEBI" id="CHEBI:132093"/>
        <dbReference type="EC" id="2.4.1.135"/>
    </reaction>
</comment>
<dbReference type="AlphaFoldDB" id="A0A2G8JH56"/>
<keyword evidence="10" id="KW-0325">Glycoprotein</keyword>
<comment type="subcellular location">
    <subcellularLocation>
        <location evidence="16">Golgi apparatus membrane</location>
        <topology evidence="16">Single-pass type II membrane protein</topology>
    </subcellularLocation>
    <subcellularLocation>
        <location evidence="1">Membrane</location>
        <topology evidence="1">Single-pass type II membrane protein</topology>
    </subcellularLocation>
</comment>
<evidence type="ECO:0000256" key="15">
    <source>
        <dbReference type="PIRSR" id="PIRSR605027-4"/>
    </source>
</evidence>
<dbReference type="GO" id="GO:0050650">
    <property type="term" value="P:chondroitin sulfate proteoglycan biosynthetic process"/>
    <property type="evidence" value="ECO:0007669"/>
    <property type="project" value="TreeGrafter"/>
</dbReference>
<comment type="cofactor">
    <cofactor evidence="14 16">
        <name>Mn(2+)</name>
        <dbReference type="ChEBI" id="CHEBI:29035"/>
    </cofactor>
</comment>
<sequence length="279" mass="32199">MLKAKLKHYEDLSEKSIQSKGEVNNLPFIYAITPTFTRPVQKAELVRLTLAFLHVKNFHWIVVEDSTEKTDLVGNFLQDCGLPFTHLHVKTNEQFQLKSTDPNWKQPRGVDQRNAGIEWLLKAHREEKLKPGVVYFADDDNTYSLQLFREAHKKSIRLASWSCWRLRFERPIVSSSGKVTGWYTVWDPSRPFAMDMAGFAINLSLLTSHPEARFDIRSRRGYVESSLLTSLGVTLSDLEPKADNCSKVYVWHTRTEKPNWKQEVKLIAAGRPSDPRIEV</sequence>
<comment type="similarity">
    <text evidence="2 16">Belongs to the glycosyltransferase 43 family.</text>
</comment>
<keyword evidence="8" id="KW-1133">Transmembrane helix</keyword>
<dbReference type="GO" id="GO:0005975">
    <property type="term" value="P:carbohydrate metabolic process"/>
    <property type="evidence" value="ECO:0007669"/>
    <property type="project" value="TreeGrafter"/>
</dbReference>
<gene>
    <name evidence="17" type="ORF">BSL78_28105</name>
</gene>
<evidence type="ECO:0000256" key="16">
    <source>
        <dbReference type="RuleBase" id="RU363127"/>
    </source>
</evidence>
<evidence type="ECO:0000256" key="4">
    <source>
        <dbReference type="ARBA" id="ARBA00022679"/>
    </source>
</evidence>
<evidence type="ECO:0000256" key="6">
    <source>
        <dbReference type="ARBA" id="ARBA00022723"/>
    </source>
</evidence>
<evidence type="ECO:0000256" key="14">
    <source>
        <dbReference type="PIRSR" id="PIRSR605027-3"/>
    </source>
</evidence>
<dbReference type="InterPro" id="IPR029044">
    <property type="entry name" value="Nucleotide-diphossugar_trans"/>
</dbReference>
<dbReference type="GO" id="GO:0000139">
    <property type="term" value="C:Golgi membrane"/>
    <property type="evidence" value="ECO:0007669"/>
    <property type="project" value="UniProtKB-SubCell"/>
</dbReference>
<dbReference type="FunFam" id="3.90.550.10:FF:000044">
    <property type="entry name" value="Galactosylgalactosylxylosylprotein 3-beta-glucuronosyltransferase"/>
    <property type="match status" value="1"/>
</dbReference>
<dbReference type="EC" id="2.4.1.135" evidence="3 16"/>
<dbReference type="SUPFAM" id="SSF53448">
    <property type="entry name" value="Nucleotide-diphospho-sugar transferases"/>
    <property type="match status" value="1"/>
</dbReference>
<dbReference type="PANTHER" id="PTHR10896:SF65">
    <property type="entry name" value="GALACTOSYLGALACTOSYLXYLOSYLPROTEIN 3-BETA-GLUCURONOSYLTRANSFERASE 3"/>
    <property type="match status" value="1"/>
</dbReference>
<dbReference type="Proteomes" id="UP000230750">
    <property type="component" value="Unassembled WGS sequence"/>
</dbReference>
<evidence type="ECO:0000256" key="2">
    <source>
        <dbReference type="ARBA" id="ARBA00007706"/>
    </source>
</evidence>
<feature type="active site" description="Proton donor/acceptor" evidence="13">
    <location>
        <position position="224"/>
    </location>
</feature>
<keyword evidence="7 16" id="KW-0735">Signal-anchor</keyword>
<accession>A0A2G8JH56</accession>
<comment type="pathway">
    <text evidence="16">Protein modification; protein glycosylation.</text>
</comment>
<dbReference type="STRING" id="307972.A0A2G8JH56"/>
<dbReference type="OrthoDB" id="675023at2759"/>
<keyword evidence="11 14" id="KW-0464">Manganese</keyword>
<dbReference type="PANTHER" id="PTHR10896">
    <property type="entry name" value="GALACTOSYLGALACTOSYLXYLOSYLPROTEIN 3-BETA-GLUCURONOSYLTRANSFERASE BETA-1,3-GLUCURONYLTRANSFERASE"/>
    <property type="match status" value="1"/>
</dbReference>